<feature type="region of interest" description="Disordered" evidence="1">
    <location>
        <begin position="1"/>
        <end position="32"/>
    </location>
</feature>
<keyword evidence="3" id="KW-1185">Reference proteome</keyword>
<sequence>MAEKKDGPAEQPDISAIHPSSSNVQGQSEITKAPQDGILDEAAEFLANANDYPPMTPEIEKKIVKKIDAWMIPLLLFTATLGAVDKVQMGTASLYGFQTDNGFVGQQYSWLGSVLPLGVSYIVAAVGYATANTSHLATDRICYRILPRPSISPREVSMRRILTLVGFDAFACTMSELVWFHGSSILHGLHRGCHFPVINDSRLELLHEEGTAAKERYYLRVLFLGFQWLLRMASRQDPGLSPSSQMAISIPSDRYHQRSLLDIHLVHPPGQPHERPFLDRRAKILRNQASRCESHWYCQQGLEVGSSLGSFAGHQDLDHFRIQYLHQHSEWGPCQLWQHHYQQPGVHFPGS</sequence>
<dbReference type="EMBL" id="JAQOWY010000251">
    <property type="protein sequence ID" value="KAK1846039.1"/>
    <property type="molecule type" value="Genomic_DNA"/>
</dbReference>
<dbReference type="Proteomes" id="UP001243330">
    <property type="component" value="Unassembled WGS sequence"/>
</dbReference>
<gene>
    <name evidence="2" type="ORF">CCHR01_11344</name>
</gene>
<protein>
    <submittedName>
        <fullName evidence="2">Allantoate permease</fullName>
    </submittedName>
</protein>
<name>A0AAD9AE09_9PEZI</name>
<reference evidence="2" key="1">
    <citation type="submission" date="2023-01" db="EMBL/GenBank/DDBJ databases">
        <title>Colletotrichum chrysophilum M932 genome sequence.</title>
        <authorList>
            <person name="Baroncelli R."/>
        </authorList>
    </citation>
    <scope>NUCLEOTIDE SEQUENCE</scope>
    <source>
        <strain evidence="2">M932</strain>
    </source>
</reference>
<dbReference type="AlphaFoldDB" id="A0AAD9AE09"/>
<proteinExistence type="predicted"/>
<evidence type="ECO:0000313" key="3">
    <source>
        <dbReference type="Proteomes" id="UP001243330"/>
    </source>
</evidence>
<accession>A0AAD9AE09</accession>
<comment type="caution">
    <text evidence="2">The sequence shown here is derived from an EMBL/GenBank/DDBJ whole genome shotgun (WGS) entry which is preliminary data.</text>
</comment>
<evidence type="ECO:0000256" key="1">
    <source>
        <dbReference type="SAM" id="MobiDB-lite"/>
    </source>
</evidence>
<organism evidence="2 3">
    <name type="scientific">Colletotrichum chrysophilum</name>
    <dbReference type="NCBI Taxonomy" id="1836956"/>
    <lineage>
        <taxon>Eukaryota</taxon>
        <taxon>Fungi</taxon>
        <taxon>Dikarya</taxon>
        <taxon>Ascomycota</taxon>
        <taxon>Pezizomycotina</taxon>
        <taxon>Sordariomycetes</taxon>
        <taxon>Hypocreomycetidae</taxon>
        <taxon>Glomerellales</taxon>
        <taxon>Glomerellaceae</taxon>
        <taxon>Colletotrichum</taxon>
        <taxon>Colletotrichum gloeosporioides species complex</taxon>
    </lineage>
</organism>
<feature type="compositionally biased region" description="Polar residues" evidence="1">
    <location>
        <begin position="18"/>
        <end position="30"/>
    </location>
</feature>
<evidence type="ECO:0000313" key="2">
    <source>
        <dbReference type="EMBL" id="KAK1846039.1"/>
    </source>
</evidence>